<organism evidence="6 7">
    <name type="scientific">Desulfosporosinus acididurans</name>
    <dbReference type="NCBI Taxonomy" id="476652"/>
    <lineage>
        <taxon>Bacteria</taxon>
        <taxon>Bacillati</taxon>
        <taxon>Bacillota</taxon>
        <taxon>Clostridia</taxon>
        <taxon>Eubacteriales</taxon>
        <taxon>Desulfitobacteriaceae</taxon>
        <taxon>Desulfosporosinus</taxon>
    </lineage>
</organism>
<evidence type="ECO:0000256" key="2">
    <source>
        <dbReference type="ARBA" id="ARBA00022692"/>
    </source>
</evidence>
<proteinExistence type="predicted"/>
<feature type="transmembrane region" description="Helical" evidence="5">
    <location>
        <begin position="66"/>
        <end position="85"/>
    </location>
</feature>
<sequence>MGVALLMAVALSLDGFGVGLAYGLRRIRIPFASLIVIAMCTVFAMGISMFFGSIVKLWLTFFPARLLGALILLTLGVFQLGRAIINRNHEQLPEAVPAIAVIEEKPAAEPEFRFQLEFLGFVIQVLKTPQIADVDGSGGISLKESFLLGSALAMDAFASGIGAAMAGMTASIIGVVALTQIFMLCLGQQMAGKVPENWISKAEFLPGTVLILVGLGKLI</sequence>
<evidence type="ECO:0000256" key="1">
    <source>
        <dbReference type="ARBA" id="ARBA00022475"/>
    </source>
</evidence>
<protein>
    <submittedName>
        <fullName evidence="6">Manganese efflux pump MntP</fullName>
    </submittedName>
</protein>
<dbReference type="Proteomes" id="UP000036356">
    <property type="component" value="Unassembled WGS sequence"/>
</dbReference>
<dbReference type="InterPro" id="IPR014205">
    <property type="entry name" value="Spore_YtaF"/>
</dbReference>
<dbReference type="EMBL" id="LDZY01000005">
    <property type="protein sequence ID" value="KLU66199.1"/>
    <property type="molecule type" value="Genomic_DNA"/>
</dbReference>
<feature type="transmembrane region" description="Helical" evidence="5">
    <location>
        <begin position="156"/>
        <end position="186"/>
    </location>
</feature>
<dbReference type="RefSeq" id="WP_047809497.1">
    <property type="nucleotide sequence ID" value="NZ_LDZY01000005.1"/>
</dbReference>
<evidence type="ECO:0000256" key="3">
    <source>
        <dbReference type="ARBA" id="ARBA00022989"/>
    </source>
</evidence>
<dbReference type="NCBIfam" id="TIGR02840">
    <property type="entry name" value="spore_YtaF"/>
    <property type="match status" value="1"/>
</dbReference>
<name>A0A0J1FRU0_9FIRM</name>
<keyword evidence="2 5" id="KW-0812">Transmembrane</keyword>
<dbReference type="STRING" id="476652.DEAC_c15980"/>
<keyword evidence="4 5" id="KW-0472">Membrane</keyword>
<dbReference type="PATRIC" id="fig|476652.3.peg.1652"/>
<evidence type="ECO:0000313" key="7">
    <source>
        <dbReference type="Proteomes" id="UP000036356"/>
    </source>
</evidence>
<dbReference type="PANTHER" id="PTHR35529:SF2">
    <property type="entry name" value="SPORULATION PROTEIN YTAF-RELATED"/>
    <property type="match status" value="1"/>
</dbReference>
<dbReference type="AlphaFoldDB" id="A0A0J1FRU0"/>
<keyword evidence="1" id="KW-1003">Cell membrane</keyword>
<evidence type="ECO:0000256" key="4">
    <source>
        <dbReference type="ARBA" id="ARBA00023136"/>
    </source>
</evidence>
<accession>A0A0J1FRU0</accession>
<dbReference type="InterPro" id="IPR003810">
    <property type="entry name" value="Mntp/YtaF"/>
</dbReference>
<keyword evidence="3 5" id="KW-1133">Transmembrane helix</keyword>
<reference evidence="6 7" key="1">
    <citation type="submission" date="2015-06" db="EMBL/GenBank/DDBJ databases">
        <title>Draft genome of the moderately acidophilic sulfate reducer Candidatus Desulfosporosinus acididurans strain M1.</title>
        <authorList>
            <person name="Poehlein A."/>
            <person name="Petzsch P."/>
            <person name="Johnson B.D."/>
            <person name="Schloemann M."/>
            <person name="Daniel R."/>
            <person name="Muehling M."/>
        </authorList>
    </citation>
    <scope>NUCLEOTIDE SEQUENCE [LARGE SCALE GENOMIC DNA]</scope>
    <source>
        <strain evidence="6 7">M1</strain>
    </source>
</reference>
<gene>
    <name evidence="6" type="primary">mntP_2</name>
    <name evidence="6" type="ORF">DEAC_c15980</name>
</gene>
<keyword evidence="7" id="KW-1185">Reference proteome</keyword>
<evidence type="ECO:0000313" key="6">
    <source>
        <dbReference type="EMBL" id="KLU66199.1"/>
    </source>
</evidence>
<evidence type="ECO:0000256" key="5">
    <source>
        <dbReference type="SAM" id="Phobius"/>
    </source>
</evidence>
<feature type="transmembrane region" description="Helical" evidence="5">
    <location>
        <begin position="31"/>
        <end position="59"/>
    </location>
</feature>
<comment type="caution">
    <text evidence="6">The sequence shown here is derived from an EMBL/GenBank/DDBJ whole genome shotgun (WGS) entry which is preliminary data.</text>
</comment>
<dbReference type="PANTHER" id="PTHR35529">
    <property type="entry name" value="MANGANESE EFFLUX PUMP MNTP-RELATED"/>
    <property type="match status" value="1"/>
</dbReference>